<dbReference type="InterPro" id="IPR001509">
    <property type="entry name" value="Epimerase_deHydtase"/>
</dbReference>
<dbReference type="AlphaFoldDB" id="X1C1F6"/>
<gene>
    <name evidence="2" type="ORF">S01H4_36501</name>
</gene>
<organism evidence="2">
    <name type="scientific">marine sediment metagenome</name>
    <dbReference type="NCBI Taxonomy" id="412755"/>
    <lineage>
        <taxon>unclassified sequences</taxon>
        <taxon>metagenomes</taxon>
        <taxon>ecological metagenomes</taxon>
    </lineage>
</organism>
<evidence type="ECO:0000259" key="1">
    <source>
        <dbReference type="Pfam" id="PF01370"/>
    </source>
</evidence>
<accession>X1C1F6</accession>
<reference evidence="2" key="1">
    <citation type="journal article" date="2014" name="Front. Microbiol.">
        <title>High frequency of phylogenetically diverse reductive dehalogenase-homologous genes in deep subseafloor sedimentary metagenomes.</title>
        <authorList>
            <person name="Kawai M."/>
            <person name="Futagami T."/>
            <person name="Toyoda A."/>
            <person name="Takaki Y."/>
            <person name="Nishi S."/>
            <person name="Hori S."/>
            <person name="Arai W."/>
            <person name="Tsubouchi T."/>
            <person name="Morono Y."/>
            <person name="Uchiyama I."/>
            <person name="Ito T."/>
            <person name="Fujiyama A."/>
            <person name="Inagaki F."/>
            <person name="Takami H."/>
        </authorList>
    </citation>
    <scope>NUCLEOTIDE SEQUENCE</scope>
    <source>
        <strain evidence="2">Expedition CK06-06</strain>
    </source>
</reference>
<sequence length="42" mass="4598">MKILITGSSGMLGQALCAKLADRHEVIGIDIKEVRRTDCKIL</sequence>
<proteinExistence type="predicted"/>
<dbReference type="Pfam" id="PF01370">
    <property type="entry name" value="Epimerase"/>
    <property type="match status" value="1"/>
</dbReference>
<dbReference type="SUPFAM" id="SSF51735">
    <property type="entry name" value="NAD(P)-binding Rossmann-fold domains"/>
    <property type="match status" value="1"/>
</dbReference>
<feature type="domain" description="NAD-dependent epimerase/dehydratase" evidence="1">
    <location>
        <begin position="3"/>
        <end position="32"/>
    </location>
</feature>
<name>X1C1F6_9ZZZZ</name>
<dbReference type="Gene3D" id="3.40.50.720">
    <property type="entry name" value="NAD(P)-binding Rossmann-like Domain"/>
    <property type="match status" value="1"/>
</dbReference>
<evidence type="ECO:0000313" key="2">
    <source>
        <dbReference type="EMBL" id="GAG87177.1"/>
    </source>
</evidence>
<protein>
    <recommendedName>
        <fullName evidence="1">NAD-dependent epimerase/dehydratase domain-containing protein</fullName>
    </recommendedName>
</protein>
<comment type="caution">
    <text evidence="2">The sequence shown here is derived from an EMBL/GenBank/DDBJ whole genome shotgun (WGS) entry which is preliminary data.</text>
</comment>
<dbReference type="InterPro" id="IPR036291">
    <property type="entry name" value="NAD(P)-bd_dom_sf"/>
</dbReference>
<dbReference type="EMBL" id="BART01019519">
    <property type="protein sequence ID" value="GAG87177.1"/>
    <property type="molecule type" value="Genomic_DNA"/>
</dbReference>